<evidence type="ECO:0000313" key="7">
    <source>
        <dbReference type="EMBL" id="LAC21120.1"/>
    </source>
</evidence>
<dbReference type="PANTHER" id="PTHR12072:SF4">
    <property type="entry name" value="CWF19-LIKE PROTEIN 1"/>
    <property type="match status" value="1"/>
</dbReference>
<dbReference type="InterPro" id="IPR004843">
    <property type="entry name" value="Calcineurin-like_PHP"/>
</dbReference>
<feature type="region of interest" description="Disordered" evidence="2">
    <location>
        <begin position="286"/>
        <end position="309"/>
    </location>
</feature>
<feature type="domain" description="Calcineurin-like phosphoesterase" evidence="3">
    <location>
        <begin position="6"/>
        <end position="55"/>
    </location>
</feature>
<dbReference type="GO" id="GO:0016787">
    <property type="term" value="F:hydrolase activity"/>
    <property type="evidence" value="ECO:0007669"/>
    <property type="project" value="InterPro"/>
</dbReference>
<accession>A0A2P2I4V1</accession>
<dbReference type="PANTHER" id="PTHR12072">
    <property type="entry name" value="CWF19, CELL CYCLE CONTROL PROTEIN"/>
    <property type="match status" value="1"/>
</dbReference>
<evidence type="ECO:0000256" key="1">
    <source>
        <dbReference type="ARBA" id="ARBA00006795"/>
    </source>
</evidence>
<reference evidence="6" key="2">
    <citation type="journal article" date="2018" name="Biosci. Biotechnol. Biochem.">
        <title>Polysaccharide hydrolase of the hadal zone amphipods Hirondellea gigas.</title>
        <authorList>
            <person name="Kobayashi H."/>
            <person name="Nagahama T."/>
            <person name="Arai W."/>
            <person name="Sasagawa Y."/>
            <person name="Umeda M."/>
            <person name="Hayashi T."/>
            <person name="Nikaido I."/>
            <person name="Watanabe H."/>
            <person name="Oguri K."/>
            <person name="Kitazato H."/>
            <person name="Fujioka K."/>
            <person name="Kido Y."/>
            <person name="Takami H."/>
        </authorList>
    </citation>
    <scope>NUCLEOTIDE SEQUENCE</scope>
    <source>
        <tissue evidence="6">Whole body</tissue>
    </source>
</reference>
<dbReference type="AlphaFoldDB" id="A0A2P2I4V1"/>
<dbReference type="InterPro" id="IPR006767">
    <property type="entry name" value="Cwf19-like_C_dom-2"/>
</dbReference>
<dbReference type="InterPro" id="IPR040194">
    <property type="entry name" value="Cwf19-like"/>
</dbReference>
<reference evidence="7" key="1">
    <citation type="submission" date="2017-11" db="EMBL/GenBank/DDBJ databases">
        <title>The sensing device of the deep-sea amphipod.</title>
        <authorList>
            <person name="Kobayashi H."/>
            <person name="Nagahama T."/>
            <person name="Arai W."/>
            <person name="Sasagawa Y."/>
            <person name="Umeda M."/>
            <person name="Hayashi T."/>
            <person name="Nikaido I."/>
            <person name="Watanabe H."/>
            <person name="Oguri K."/>
            <person name="Kitazato H."/>
            <person name="Fujioka K."/>
            <person name="Kido Y."/>
            <person name="Takami H."/>
        </authorList>
    </citation>
    <scope>NUCLEOTIDE SEQUENCE</scope>
    <source>
        <tissue evidence="7">Whole body</tissue>
    </source>
</reference>
<dbReference type="InterPro" id="IPR036265">
    <property type="entry name" value="HIT-like_sf"/>
</dbReference>
<evidence type="ECO:0000256" key="2">
    <source>
        <dbReference type="SAM" id="MobiDB-lite"/>
    </source>
</evidence>
<dbReference type="Pfam" id="PF00149">
    <property type="entry name" value="Metallophos"/>
    <property type="match status" value="1"/>
</dbReference>
<dbReference type="GO" id="GO:0071014">
    <property type="term" value="C:post-mRNA release spliceosomal complex"/>
    <property type="evidence" value="ECO:0007669"/>
    <property type="project" value="TreeGrafter"/>
</dbReference>
<name>A0A2P2I4V1_9CRUS</name>
<protein>
    <submittedName>
        <fullName evidence="6">CWF19-like protein 1</fullName>
    </submittedName>
</protein>
<proteinExistence type="evidence at transcript level"/>
<dbReference type="Gene3D" id="3.30.428.10">
    <property type="entry name" value="HIT-like"/>
    <property type="match status" value="1"/>
</dbReference>
<feature type="domain" description="Cwf19-like C-terminal" evidence="5">
    <location>
        <begin position="311"/>
        <end position="422"/>
    </location>
</feature>
<evidence type="ECO:0000259" key="4">
    <source>
        <dbReference type="Pfam" id="PF04676"/>
    </source>
</evidence>
<dbReference type="EMBL" id="IACT01001798">
    <property type="protein sequence ID" value="LAC21120.1"/>
    <property type="molecule type" value="mRNA"/>
</dbReference>
<dbReference type="CDD" id="cd07380">
    <property type="entry name" value="MPP_CWF19_N"/>
    <property type="match status" value="1"/>
</dbReference>
<dbReference type="GO" id="GO:0000398">
    <property type="term" value="P:mRNA splicing, via spliceosome"/>
    <property type="evidence" value="ECO:0007669"/>
    <property type="project" value="TreeGrafter"/>
</dbReference>
<dbReference type="InterPro" id="IPR006768">
    <property type="entry name" value="Cwf19-like_C_dom-1"/>
</dbReference>
<dbReference type="SUPFAM" id="SSF56300">
    <property type="entry name" value="Metallo-dependent phosphatases"/>
    <property type="match status" value="1"/>
</dbReference>
<dbReference type="EMBL" id="IACF01003438">
    <property type="protein sequence ID" value="LAB69054.1"/>
    <property type="molecule type" value="mRNA"/>
</dbReference>
<dbReference type="GO" id="GO:0061632">
    <property type="term" value="F:RNA lariat debranching enzyme activator activity"/>
    <property type="evidence" value="ECO:0007669"/>
    <property type="project" value="TreeGrafter"/>
</dbReference>
<dbReference type="Pfam" id="PF04677">
    <property type="entry name" value="CwfJ_C_1"/>
    <property type="match status" value="1"/>
</dbReference>
<feature type="compositionally biased region" description="Basic and acidic residues" evidence="2">
    <location>
        <begin position="295"/>
        <end position="308"/>
    </location>
</feature>
<dbReference type="InterPro" id="IPR029052">
    <property type="entry name" value="Metallo-depent_PP-like"/>
</dbReference>
<organism evidence="6">
    <name type="scientific">Hirondellea gigas</name>
    <dbReference type="NCBI Taxonomy" id="1518452"/>
    <lineage>
        <taxon>Eukaryota</taxon>
        <taxon>Metazoa</taxon>
        <taxon>Ecdysozoa</taxon>
        <taxon>Arthropoda</taxon>
        <taxon>Crustacea</taxon>
        <taxon>Multicrustacea</taxon>
        <taxon>Malacostraca</taxon>
        <taxon>Eumalacostraca</taxon>
        <taxon>Peracarida</taxon>
        <taxon>Amphipoda</taxon>
        <taxon>Amphilochidea</taxon>
        <taxon>Lysianassida</taxon>
        <taxon>Lysianassidira</taxon>
        <taxon>Lysianassoidea</taxon>
        <taxon>Lysianassidae</taxon>
        <taxon>Hirondellea</taxon>
    </lineage>
</organism>
<sequence>MSKFQKVLVCGDVNGQFDELFKRVSSVHQKAGPFDLLLCVGDFFAEGANSQWTPYKTARIKVPLPTYVLGPSKEGHKQHYSDLRGCELSENVIYLGPSGIYPSSSGLRIAYLSGRQDTPAGLAGYTNKKVEELEVEGKQQGIIDILLTSQWPSLVTSYASKPAEGCDVEAAGCGLVARLAHSLKPRYHFTAGLNTYYQRLPYRNHQILQEAPQHVTRFLSLSAVGNSDKKSKWLYAFTITPAVHCSTAELVVQPSDVTEGPYAVHKLPPLEQEGSGINQFFYGGAEKKGHRGKKRSAESQDNNREKRLPPKPTGPCWFCLSSPEVEKHLVVSVGEHIYLALAKGGLVPHHLMLLPIHHYQTSLDLEKQAHAELNKFKSRLREMFAESGRAVVFYERNYRTTHMQLHAVPLTQNKATRVAQVFTEAGEEHGLPLEELPRHTELSAAVQSGQPFLMVEPPQGPTLLHRVKKGYNMRFDREVLASKDLLNLPERVDWKDCMSSRQEETENRDNIRKIFKPFDFTIDSDDGPDDDSSDDS</sequence>
<evidence type="ECO:0000259" key="5">
    <source>
        <dbReference type="Pfam" id="PF04677"/>
    </source>
</evidence>
<feature type="domain" description="Cwf19-like protein C-terminal" evidence="4">
    <location>
        <begin position="436"/>
        <end position="521"/>
    </location>
</feature>
<evidence type="ECO:0000259" key="3">
    <source>
        <dbReference type="Pfam" id="PF00149"/>
    </source>
</evidence>
<evidence type="ECO:0000313" key="6">
    <source>
        <dbReference type="EMBL" id="LAB69054.1"/>
    </source>
</evidence>
<comment type="similarity">
    <text evidence="1">Belongs to the CWF19 family.</text>
</comment>
<dbReference type="SUPFAM" id="SSF54197">
    <property type="entry name" value="HIT-like"/>
    <property type="match status" value="1"/>
</dbReference>
<dbReference type="Pfam" id="PF04676">
    <property type="entry name" value="CwfJ_C_2"/>
    <property type="match status" value="1"/>
</dbReference>